<protein>
    <submittedName>
        <fullName evidence="2">Uncharacterized protein</fullName>
    </submittedName>
</protein>
<reference evidence="2" key="1">
    <citation type="submission" date="2021-03" db="EMBL/GenBank/DDBJ databases">
        <title>Draft genome sequence of rust myrtle Austropuccinia psidii MF-1, a brazilian biotype.</title>
        <authorList>
            <person name="Quecine M.C."/>
            <person name="Pachon D.M.R."/>
            <person name="Bonatelli M.L."/>
            <person name="Correr F.H."/>
            <person name="Franceschini L.M."/>
            <person name="Leite T.F."/>
            <person name="Margarido G.R.A."/>
            <person name="Almeida C.A."/>
            <person name="Ferrarezi J.A."/>
            <person name="Labate C.A."/>
        </authorList>
    </citation>
    <scope>NUCLEOTIDE SEQUENCE</scope>
    <source>
        <strain evidence="2">MF-1</strain>
    </source>
</reference>
<evidence type="ECO:0000313" key="2">
    <source>
        <dbReference type="EMBL" id="MBW0464904.1"/>
    </source>
</evidence>
<sequence length="99" mass="11236">MRGARKGRPALLLHVTAANGLRDKVVPARRTRPTDIPITKGHPSNNITGRDTSPDRLELSTSRCHDVTVERASQLRHGDMKEIRFQKFSILNYALEKHR</sequence>
<keyword evidence="3" id="KW-1185">Reference proteome</keyword>
<feature type="compositionally biased region" description="Polar residues" evidence="1">
    <location>
        <begin position="42"/>
        <end position="51"/>
    </location>
</feature>
<dbReference type="Proteomes" id="UP000765509">
    <property type="component" value="Unassembled WGS sequence"/>
</dbReference>
<evidence type="ECO:0000256" key="1">
    <source>
        <dbReference type="SAM" id="MobiDB-lite"/>
    </source>
</evidence>
<comment type="caution">
    <text evidence="2">The sequence shown here is derived from an EMBL/GenBank/DDBJ whole genome shotgun (WGS) entry which is preliminary data.</text>
</comment>
<name>A0A9Q3GF24_9BASI</name>
<evidence type="ECO:0000313" key="3">
    <source>
        <dbReference type="Proteomes" id="UP000765509"/>
    </source>
</evidence>
<dbReference type="AlphaFoldDB" id="A0A9Q3GF24"/>
<dbReference type="OrthoDB" id="4366648at2759"/>
<accession>A0A9Q3GF24</accession>
<proteinExistence type="predicted"/>
<gene>
    <name evidence="2" type="ORF">O181_004619</name>
</gene>
<dbReference type="EMBL" id="AVOT02000912">
    <property type="protein sequence ID" value="MBW0464904.1"/>
    <property type="molecule type" value="Genomic_DNA"/>
</dbReference>
<organism evidence="2 3">
    <name type="scientific">Austropuccinia psidii MF-1</name>
    <dbReference type="NCBI Taxonomy" id="1389203"/>
    <lineage>
        <taxon>Eukaryota</taxon>
        <taxon>Fungi</taxon>
        <taxon>Dikarya</taxon>
        <taxon>Basidiomycota</taxon>
        <taxon>Pucciniomycotina</taxon>
        <taxon>Pucciniomycetes</taxon>
        <taxon>Pucciniales</taxon>
        <taxon>Sphaerophragmiaceae</taxon>
        <taxon>Austropuccinia</taxon>
    </lineage>
</organism>
<feature type="region of interest" description="Disordered" evidence="1">
    <location>
        <begin position="28"/>
        <end position="59"/>
    </location>
</feature>